<evidence type="ECO:0000313" key="1">
    <source>
        <dbReference type="Proteomes" id="UP000887579"/>
    </source>
</evidence>
<dbReference type="WBParaSite" id="ES5_v2.g13857.t1">
    <property type="protein sequence ID" value="ES5_v2.g13857.t1"/>
    <property type="gene ID" value="ES5_v2.g13857"/>
</dbReference>
<proteinExistence type="predicted"/>
<name>A0AC34FAG3_9BILA</name>
<protein>
    <submittedName>
        <fullName evidence="2">PH domain-containing protein</fullName>
    </submittedName>
</protein>
<organism evidence="1 2">
    <name type="scientific">Panagrolaimus sp. ES5</name>
    <dbReference type="NCBI Taxonomy" id="591445"/>
    <lineage>
        <taxon>Eukaryota</taxon>
        <taxon>Metazoa</taxon>
        <taxon>Ecdysozoa</taxon>
        <taxon>Nematoda</taxon>
        <taxon>Chromadorea</taxon>
        <taxon>Rhabditida</taxon>
        <taxon>Tylenchina</taxon>
        <taxon>Panagrolaimomorpha</taxon>
        <taxon>Panagrolaimoidea</taxon>
        <taxon>Panagrolaimidae</taxon>
        <taxon>Panagrolaimus</taxon>
    </lineage>
</organism>
<evidence type="ECO:0000313" key="2">
    <source>
        <dbReference type="WBParaSite" id="ES5_v2.g13857.t1"/>
    </source>
</evidence>
<sequence length="311" mass="35656">MDLTKTDQFQNDGYLLHYKAGLFRDKWCQVYYKLHSDSNFEWFNNKKSKKAEGSVNLKNSAPNICIGPQTRLLPFKKPKLEKGWNQNQLIGIAKDKKVYYFYFKTIDNLKQWLSKVINKFPSNDKGMFILLDWPFFTEWFAETFTSSPYFSKNGKEIRVDHNVTTVYNSLDQYLGLYGFGWHFWLYSNENAPVYGDLMNCHESNHSVQHDETNNHHSYNIADKYNSGCNNDNNQRTSYIPNNNNDNNAAAAHTHNHNSTHNHGDFGCYNHSTYDYGTTHTYNTTDYSSGFSSGGGFSSSDCGGGCSSAGGF</sequence>
<reference evidence="2" key="1">
    <citation type="submission" date="2022-11" db="UniProtKB">
        <authorList>
            <consortium name="WormBaseParasite"/>
        </authorList>
    </citation>
    <scope>IDENTIFICATION</scope>
</reference>
<accession>A0AC34FAG3</accession>
<dbReference type="Proteomes" id="UP000887579">
    <property type="component" value="Unplaced"/>
</dbReference>